<evidence type="ECO:0000256" key="17">
    <source>
        <dbReference type="ARBA" id="ARBA00024088"/>
    </source>
</evidence>
<keyword evidence="15" id="KW-0968">Cytoplasmic vesicle</keyword>
<evidence type="ECO:0000256" key="1">
    <source>
        <dbReference type="ARBA" id="ARBA00004141"/>
    </source>
</evidence>
<dbReference type="GO" id="GO:0005776">
    <property type="term" value="C:autophagosome"/>
    <property type="evidence" value="ECO:0007669"/>
    <property type="project" value="UniProtKB-SubCell"/>
</dbReference>
<name>A0A2V0P7J8_9CHLO</name>
<evidence type="ECO:0000256" key="16">
    <source>
        <dbReference type="ARBA" id="ARBA00024003"/>
    </source>
</evidence>
<evidence type="ECO:0000256" key="10">
    <source>
        <dbReference type="ARBA" id="ARBA00022753"/>
    </source>
</evidence>
<gene>
    <name evidence="19" type="ORF">Rsub_08252</name>
</gene>
<keyword evidence="12" id="KW-0770">Synapse</keyword>
<dbReference type="InParanoid" id="A0A2V0P7J8"/>
<evidence type="ECO:0000256" key="6">
    <source>
        <dbReference type="ARBA" id="ARBA00004601"/>
    </source>
</evidence>
<comment type="similarity">
    <text evidence="8">Belongs to the TMEM134/TMEM230 family.</text>
</comment>
<dbReference type="PANTHER" id="PTHR15664">
    <property type="entry name" value="C20ORF30 PROTEIN"/>
    <property type="match status" value="1"/>
</dbReference>
<proteinExistence type="inferred from homology"/>
<organism evidence="19 20">
    <name type="scientific">Raphidocelis subcapitata</name>
    <dbReference type="NCBI Taxonomy" id="307507"/>
    <lineage>
        <taxon>Eukaryota</taxon>
        <taxon>Viridiplantae</taxon>
        <taxon>Chlorophyta</taxon>
        <taxon>core chlorophytes</taxon>
        <taxon>Chlorophyceae</taxon>
        <taxon>CS clade</taxon>
        <taxon>Sphaeropleales</taxon>
        <taxon>Selenastraceae</taxon>
        <taxon>Raphidocelis</taxon>
    </lineage>
</organism>
<dbReference type="GO" id="GO:0005794">
    <property type="term" value="C:Golgi apparatus"/>
    <property type="evidence" value="ECO:0007669"/>
    <property type="project" value="UniProtKB-SubCell"/>
</dbReference>
<keyword evidence="14 18" id="KW-0472">Membrane</keyword>
<dbReference type="GO" id="GO:0016020">
    <property type="term" value="C:membrane"/>
    <property type="evidence" value="ECO:0007669"/>
    <property type="project" value="UniProtKB-SubCell"/>
</dbReference>
<evidence type="ECO:0000256" key="18">
    <source>
        <dbReference type="SAM" id="Phobius"/>
    </source>
</evidence>
<accession>A0A2V0P7J8</accession>
<evidence type="ECO:0000313" key="19">
    <source>
        <dbReference type="EMBL" id="GBF95816.1"/>
    </source>
</evidence>
<evidence type="ECO:0000256" key="4">
    <source>
        <dbReference type="ARBA" id="ARBA00004412"/>
    </source>
</evidence>
<keyword evidence="20" id="KW-1185">Reference proteome</keyword>
<dbReference type="AlphaFoldDB" id="A0A2V0P7J8"/>
<evidence type="ECO:0000256" key="5">
    <source>
        <dbReference type="ARBA" id="ARBA00004419"/>
    </source>
</evidence>
<dbReference type="PANTHER" id="PTHR15664:SF6">
    <property type="entry name" value="TRANSMEMBRANE PROTEIN 230"/>
    <property type="match status" value="1"/>
</dbReference>
<evidence type="ECO:0000256" key="9">
    <source>
        <dbReference type="ARBA" id="ARBA00022692"/>
    </source>
</evidence>
<comment type="function">
    <text evidence="16">Involved in trafficking and recycling of synaptic vesicles.</text>
</comment>
<dbReference type="Proteomes" id="UP000247498">
    <property type="component" value="Unassembled WGS sequence"/>
</dbReference>
<comment type="caution">
    <text evidence="19">The sequence shown here is derived from an EMBL/GenBank/DDBJ whole genome shotgun (WGS) entry which is preliminary data.</text>
</comment>
<dbReference type="InterPro" id="IPR008590">
    <property type="entry name" value="TMEM_230/134"/>
</dbReference>
<dbReference type="GO" id="GO:0005769">
    <property type="term" value="C:early endosome"/>
    <property type="evidence" value="ECO:0007669"/>
    <property type="project" value="UniProtKB-SubCell"/>
</dbReference>
<dbReference type="OrthoDB" id="5597044at2759"/>
<evidence type="ECO:0000256" key="7">
    <source>
        <dbReference type="ARBA" id="ARBA00004603"/>
    </source>
</evidence>
<sequence>MDSHSAQLLGQNHPRSALNELWEAPTSWESVSFDSDDRRSRAIKKVALALFLFLAGFSMLAGGLYIWYTQPGQGRATSLLVLGSICFLPGAYHTRVAYLAWRGVEGYSLNSIPDL</sequence>
<evidence type="ECO:0000256" key="11">
    <source>
        <dbReference type="ARBA" id="ARBA00022989"/>
    </source>
</evidence>
<feature type="transmembrane region" description="Helical" evidence="18">
    <location>
        <begin position="74"/>
        <end position="92"/>
    </location>
</feature>
<keyword evidence="10" id="KW-0967">Endosome</keyword>
<dbReference type="EMBL" id="BDRX01000070">
    <property type="protein sequence ID" value="GBF95816.1"/>
    <property type="molecule type" value="Genomic_DNA"/>
</dbReference>
<evidence type="ECO:0000313" key="20">
    <source>
        <dbReference type="Proteomes" id="UP000247498"/>
    </source>
</evidence>
<keyword evidence="9 18" id="KW-0812">Transmembrane</keyword>
<keyword evidence="13" id="KW-0333">Golgi apparatus</keyword>
<evidence type="ECO:0000256" key="13">
    <source>
        <dbReference type="ARBA" id="ARBA00023034"/>
    </source>
</evidence>
<evidence type="ECO:0000256" key="3">
    <source>
        <dbReference type="ARBA" id="ARBA00004234"/>
    </source>
</evidence>
<evidence type="ECO:0000256" key="8">
    <source>
        <dbReference type="ARBA" id="ARBA00007743"/>
    </source>
</evidence>
<evidence type="ECO:0000256" key="15">
    <source>
        <dbReference type="ARBA" id="ARBA00023329"/>
    </source>
</evidence>
<evidence type="ECO:0000256" key="14">
    <source>
        <dbReference type="ARBA" id="ARBA00023136"/>
    </source>
</evidence>
<feature type="transmembrane region" description="Helical" evidence="18">
    <location>
        <begin position="46"/>
        <end position="68"/>
    </location>
</feature>
<dbReference type="GO" id="GO:0055037">
    <property type="term" value="C:recycling endosome"/>
    <property type="evidence" value="ECO:0007669"/>
    <property type="project" value="UniProtKB-SubCell"/>
</dbReference>
<dbReference type="InterPro" id="IPR044234">
    <property type="entry name" value="TMEM230"/>
</dbReference>
<protein>
    <recommendedName>
        <fullName evidence="17">Transmembrane protein 230</fullName>
    </recommendedName>
</protein>
<keyword evidence="11 18" id="KW-1133">Transmembrane helix</keyword>
<dbReference type="Pfam" id="PF05915">
    <property type="entry name" value="TMEM_230_134"/>
    <property type="match status" value="1"/>
</dbReference>
<evidence type="ECO:0000256" key="2">
    <source>
        <dbReference type="ARBA" id="ARBA00004172"/>
    </source>
</evidence>
<dbReference type="GO" id="GO:0005770">
    <property type="term" value="C:late endosome"/>
    <property type="evidence" value="ECO:0007669"/>
    <property type="project" value="UniProtKB-SubCell"/>
</dbReference>
<comment type="subcellular location">
    <subcellularLocation>
        <location evidence="5">Cytoplasmic vesicle</location>
        <location evidence="5">Autophagosome</location>
    </subcellularLocation>
    <subcellularLocation>
        <location evidence="3">Cytoplasmic vesicle</location>
        <location evidence="3">Secretory vesicle</location>
        <location evidence="3">Synaptic vesicle</location>
    </subcellularLocation>
    <subcellularLocation>
        <location evidence="4">Early endosome</location>
    </subcellularLocation>
    <subcellularLocation>
        <location evidence="6">Golgi apparatus</location>
        <location evidence="6">trans-Golgi network</location>
    </subcellularLocation>
    <subcellularLocation>
        <location evidence="7">Late endosome</location>
    </subcellularLocation>
    <subcellularLocation>
        <location evidence="1">Membrane</location>
        <topology evidence="1">Multi-pass membrane protein</topology>
    </subcellularLocation>
    <subcellularLocation>
        <location evidence="2">Recycling endosome</location>
    </subcellularLocation>
</comment>
<reference evidence="19 20" key="1">
    <citation type="journal article" date="2018" name="Sci. Rep.">
        <title>Raphidocelis subcapitata (=Pseudokirchneriella subcapitata) provides an insight into genome evolution and environmental adaptations in the Sphaeropleales.</title>
        <authorList>
            <person name="Suzuki S."/>
            <person name="Yamaguchi H."/>
            <person name="Nakajima N."/>
            <person name="Kawachi M."/>
        </authorList>
    </citation>
    <scope>NUCLEOTIDE SEQUENCE [LARGE SCALE GENOMIC DNA]</scope>
    <source>
        <strain evidence="19 20">NIES-35</strain>
    </source>
</reference>
<evidence type="ECO:0000256" key="12">
    <source>
        <dbReference type="ARBA" id="ARBA00023018"/>
    </source>
</evidence>